<dbReference type="Proteomes" id="UP000198677">
    <property type="component" value="Unassembled WGS sequence"/>
</dbReference>
<sequence length="35" mass="3320">MGSSDEQLGQIGTIAGTGAVGLLAIWAGAGLVSMS</sequence>
<keyword evidence="1" id="KW-1133">Transmembrane helix</keyword>
<proteinExistence type="predicted"/>
<feature type="transmembrane region" description="Helical" evidence="1">
    <location>
        <begin position="12"/>
        <end position="32"/>
    </location>
</feature>
<dbReference type="AlphaFoldDB" id="A0A1H7V094"/>
<keyword evidence="3" id="KW-1185">Reference proteome</keyword>
<evidence type="ECO:0000313" key="2">
    <source>
        <dbReference type="EMBL" id="SEM02546.1"/>
    </source>
</evidence>
<accession>A0A1H7V094</accession>
<dbReference type="EMBL" id="FOAW01000020">
    <property type="protein sequence ID" value="SEM02546.1"/>
    <property type="molecule type" value="Genomic_DNA"/>
</dbReference>
<keyword evidence="1" id="KW-0812">Transmembrane</keyword>
<evidence type="ECO:0000313" key="3">
    <source>
        <dbReference type="Proteomes" id="UP000198677"/>
    </source>
</evidence>
<name>A0A1H7V094_9NOCA</name>
<protein>
    <submittedName>
        <fullName evidence="2">Uncharacterized protein</fullName>
    </submittedName>
</protein>
<keyword evidence="1" id="KW-0472">Membrane</keyword>
<evidence type="ECO:0000256" key="1">
    <source>
        <dbReference type="SAM" id="Phobius"/>
    </source>
</evidence>
<organism evidence="2 3">
    <name type="scientific">Rhodococcus maanshanensis</name>
    <dbReference type="NCBI Taxonomy" id="183556"/>
    <lineage>
        <taxon>Bacteria</taxon>
        <taxon>Bacillati</taxon>
        <taxon>Actinomycetota</taxon>
        <taxon>Actinomycetes</taxon>
        <taxon>Mycobacteriales</taxon>
        <taxon>Nocardiaceae</taxon>
        <taxon>Rhodococcus</taxon>
    </lineage>
</organism>
<gene>
    <name evidence="2" type="ORF">SAMN05444583_12021</name>
</gene>
<reference evidence="3" key="1">
    <citation type="submission" date="2016-10" db="EMBL/GenBank/DDBJ databases">
        <authorList>
            <person name="Varghese N."/>
            <person name="Submissions S."/>
        </authorList>
    </citation>
    <scope>NUCLEOTIDE SEQUENCE [LARGE SCALE GENOMIC DNA]</scope>
    <source>
        <strain evidence="3">DSM 44675</strain>
    </source>
</reference>